<proteinExistence type="predicted"/>
<evidence type="ECO:0000313" key="3">
    <source>
        <dbReference type="Proteomes" id="UP000521313"/>
    </source>
</evidence>
<dbReference type="AlphaFoldDB" id="A0A7W8FYM4"/>
<gene>
    <name evidence="2" type="ORF">HNQ43_000165</name>
</gene>
<dbReference type="EMBL" id="JACHHD010000001">
    <property type="protein sequence ID" value="MBB5184132.1"/>
    <property type="molecule type" value="Genomic_DNA"/>
</dbReference>
<dbReference type="PROSITE" id="PS52050">
    <property type="entry name" value="WYL"/>
    <property type="match status" value="1"/>
</dbReference>
<comment type="caution">
    <text evidence="2">The sequence shown here is derived from an EMBL/GenBank/DDBJ whole genome shotgun (WGS) entry which is preliminary data.</text>
</comment>
<dbReference type="SUPFAM" id="SSF46785">
    <property type="entry name" value="Winged helix' DNA-binding domain"/>
    <property type="match status" value="1"/>
</dbReference>
<name>A0A7W8FYM4_9FIRM</name>
<dbReference type="PANTHER" id="PTHR34580">
    <property type="match status" value="1"/>
</dbReference>
<sequence length="320" mass="37866">MSGGIELNRTALTIRMLMILKARAIQEPISTEKLAALLETNPRNIREYRKELETAGFTIEHKKGPYGGYLLEKSALFPVPKLTRYETLALKEASAFIHQHKEFTHYEDFHRAMDKILGQVCEPDNRGITYIESPFTSFDQQVEQWIDQVREAIQLRLCIQIQYQGSKDPKPQKILVDPYDIVHYRKAYYLIGFSHSRKDYRIYRFSSQRLFDLQITSQSFLWDTSYQLHQVISRFGLIRSDVQKVIVWVDPAIQSRFEEFGSWGHEVTKIDEQKYGFLCFDRYELYRQIFSFDGLVKILEPQDFVKEFQGKINQWKEFGE</sequence>
<dbReference type="GO" id="GO:0003677">
    <property type="term" value="F:DNA binding"/>
    <property type="evidence" value="ECO:0007669"/>
    <property type="project" value="UniProtKB-KW"/>
</dbReference>
<dbReference type="PANTHER" id="PTHR34580:SF1">
    <property type="entry name" value="PROTEIN PAFC"/>
    <property type="match status" value="1"/>
</dbReference>
<keyword evidence="2" id="KW-0238">DNA-binding</keyword>
<dbReference type="InterPro" id="IPR051534">
    <property type="entry name" value="CBASS_pafABC_assoc_protein"/>
</dbReference>
<dbReference type="InterPro" id="IPR026881">
    <property type="entry name" value="WYL_dom"/>
</dbReference>
<evidence type="ECO:0000259" key="1">
    <source>
        <dbReference type="Pfam" id="PF13280"/>
    </source>
</evidence>
<accession>A0A7W8FYM4</accession>
<organism evidence="2 3">
    <name type="scientific">Faecalicoccus acidiformans</name>
    <dbReference type="NCBI Taxonomy" id="915173"/>
    <lineage>
        <taxon>Bacteria</taxon>
        <taxon>Bacillati</taxon>
        <taxon>Bacillota</taxon>
        <taxon>Erysipelotrichia</taxon>
        <taxon>Erysipelotrichales</taxon>
        <taxon>Erysipelotrichaceae</taxon>
        <taxon>Faecalicoccus</taxon>
    </lineage>
</organism>
<feature type="domain" description="WYL" evidence="1">
    <location>
        <begin position="146"/>
        <end position="206"/>
    </location>
</feature>
<dbReference type="InterPro" id="IPR000944">
    <property type="entry name" value="Tscrpt_reg_Rrf2"/>
</dbReference>
<dbReference type="Pfam" id="PF13280">
    <property type="entry name" value="WYL"/>
    <property type="match status" value="1"/>
</dbReference>
<dbReference type="Proteomes" id="UP000521313">
    <property type="component" value="Unassembled WGS sequence"/>
</dbReference>
<dbReference type="InterPro" id="IPR036388">
    <property type="entry name" value="WH-like_DNA-bd_sf"/>
</dbReference>
<evidence type="ECO:0000313" key="2">
    <source>
        <dbReference type="EMBL" id="MBB5184132.1"/>
    </source>
</evidence>
<dbReference type="Pfam" id="PF02082">
    <property type="entry name" value="Rrf2"/>
    <property type="match status" value="1"/>
</dbReference>
<protein>
    <submittedName>
        <fullName evidence="2">Putative DNA-binding transcriptional regulator YafY</fullName>
    </submittedName>
</protein>
<reference evidence="2 3" key="1">
    <citation type="submission" date="2020-08" db="EMBL/GenBank/DDBJ databases">
        <title>Genomic Encyclopedia of Type Strains, Phase IV (KMG-IV): sequencing the most valuable type-strain genomes for metagenomic binning, comparative biology and taxonomic classification.</title>
        <authorList>
            <person name="Goeker M."/>
        </authorList>
    </citation>
    <scope>NUCLEOTIDE SEQUENCE [LARGE SCALE GENOMIC DNA]</scope>
    <source>
        <strain evidence="2 3">DSM 26963</strain>
    </source>
</reference>
<dbReference type="InterPro" id="IPR036390">
    <property type="entry name" value="WH_DNA-bd_sf"/>
</dbReference>
<dbReference type="Gene3D" id="1.10.10.10">
    <property type="entry name" value="Winged helix-like DNA-binding domain superfamily/Winged helix DNA-binding domain"/>
    <property type="match status" value="1"/>
</dbReference>